<organism evidence="3 4">
    <name type="scientific">Nonomuraea glycinis</name>
    <dbReference type="NCBI Taxonomy" id="2047744"/>
    <lineage>
        <taxon>Bacteria</taxon>
        <taxon>Bacillati</taxon>
        <taxon>Actinomycetota</taxon>
        <taxon>Actinomycetes</taxon>
        <taxon>Streptosporangiales</taxon>
        <taxon>Streptosporangiaceae</taxon>
        <taxon>Nonomuraea</taxon>
    </lineage>
</organism>
<keyword evidence="1" id="KW-0175">Coiled coil</keyword>
<feature type="coiled-coil region" evidence="1">
    <location>
        <begin position="90"/>
        <end position="179"/>
    </location>
</feature>
<reference evidence="3" key="2">
    <citation type="submission" date="2020-09" db="EMBL/GenBank/DDBJ databases">
        <authorList>
            <person name="Sun Q."/>
            <person name="Zhou Y."/>
        </authorList>
    </citation>
    <scope>NUCLEOTIDE SEQUENCE</scope>
    <source>
        <strain evidence="3">CGMCC 4.7430</strain>
    </source>
</reference>
<feature type="region of interest" description="Disordered" evidence="2">
    <location>
        <begin position="1"/>
        <end position="25"/>
    </location>
</feature>
<dbReference type="EMBL" id="BMNK01000008">
    <property type="protein sequence ID" value="GGP09669.1"/>
    <property type="molecule type" value="Genomic_DNA"/>
</dbReference>
<dbReference type="SUPFAM" id="SSF46689">
    <property type="entry name" value="Homeodomain-like"/>
    <property type="match status" value="1"/>
</dbReference>
<evidence type="ECO:0000256" key="2">
    <source>
        <dbReference type="SAM" id="MobiDB-lite"/>
    </source>
</evidence>
<dbReference type="Proteomes" id="UP000660745">
    <property type="component" value="Unassembled WGS sequence"/>
</dbReference>
<keyword evidence="4" id="KW-1185">Reference proteome</keyword>
<feature type="compositionally biased region" description="Polar residues" evidence="2">
    <location>
        <begin position="1"/>
        <end position="16"/>
    </location>
</feature>
<reference evidence="3" key="1">
    <citation type="journal article" date="2014" name="Int. J. Syst. Evol. Microbiol.">
        <title>Complete genome sequence of Corynebacterium casei LMG S-19264T (=DSM 44701T), isolated from a smear-ripened cheese.</title>
        <authorList>
            <consortium name="US DOE Joint Genome Institute (JGI-PGF)"/>
            <person name="Walter F."/>
            <person name="Albersmeier A."/>
            <person name="Kalinowski J."/>
            <person name="Ruckert C."/>
        </authorList>
    </citation>
    <scope>NUCLEOTIDE SEQUENCE</scope>
    <source>
        <strain evidence="3">CGMCC 4.7430</strain>
    </source>
</reference>
<accession>A0A918E7K1</accession>
<dbReference type="Pfam" id="PF19776">
    <property type="entry name" value="DUF6262"/>
    <property type="match status" value="1"/>
</dbReference>
<evidence type="ECO:0000313" key="4">
    <source>
        <dbReference type="Proteomes" id="UP000660745"/>
    </source>
</evidence>
<name>A0A918E7K1_9ACTN</name>
<comment type="caution">
    <text evidence="3">The sequence shown here is derived from an EMBL/GenBank/DDBJ whole genome shotgun (WGS) entry which is preliminary data.</text>
</comment>
<evidence type="ECO:0000256" key="1">
    <source>
        <dbReference type="SAM" id="Coils"/>
    </source>
</evidence>
<dbReference type="Gene3D" id="1.10.357.10">
    <property type="entry name" value="Tetracycline Repressor, domain 2"/>
    <property type="match status" value="1"/>
</dbReference>
<evidence type="ECO:0008006" key="5">
    <source>
        <dbReference type="Google" id="ProtNLM"/>
    </source>
</evidence>
<sequence>MTTSSPETVDARTTSLAEGRRADSARRRQRVLKALNEAAASGEEISVSAIARRAGVDRTFFYRHRDLLEQLHALEAQPPNTAGVGPTVSRASLQADLANAQARCTRLAGRVHQLEKRLSEILGEQAWRESGLGAPDDIEQLKARITTLEQQVVDMRLRKEELTDELDAARAANRELIARVNSSNGHR</sequence>
<dbReference type="InterPro" id="IPR046229">
    <property type="entry name" value="TnpC-like"/>
</dbReference>
<gene>
    <name evidence="3" type="ORF">GCM10012278_46060</name>
</gene>
<dbReference type="AlphaFoldDB" id="A0A918E7K1"/>
<proteinExistence type="predicted"/>
<dbReference type="InterPro" id="IPR009057">
    <property type="entry name" value="Homeodomain-like_sf"/>
</dbReference>
<dbReference type="RefSeq" id="WP_189140769.1">
    <property type="nucleotide sequence ID" value="NZ_BMNK01000008.1"/>
</dbReference>
<protein>
    <recommendedName>
        <fullName evidence="5">TetR family transcriptional regulator</fullName>
    </recommendedName>
</protein>
<evidence type="ECO:0000313" key="3">
    <source>
        <dbReference type="EMBL" id="GGP09669.1"/>
    </source>
</evidence>